<evidence type="ECO:0000256" key="1">
    <source>
        <dbReference type="ARBA" id="ARBA00009627"/>
    </source>
</evidence>
<feature type="domain" description="PCI" evidence="3">
    <location>
        <begin position="71"/>
        <end position="251"/>
    </location>
</feature>
<dbReference type="InterPro" id="IPR033464">
    <property type="entry name" value="CSN8_PSD8_EIF3K"/>
</dbReference>
<keyword evidence="5" id="KW-1185">Reference proteome</keyword>
<evidence type="ECO:0000256" key="2">
    <source>
        <dbReference type="ARBA" id="ARBA00022942"/>
    </source>
</evidence>
<protein>
    <recommendedName>
        <fullName evidence="3">PCI domain-containing protein</fullName>
    </recommendedName>
</protein>
<dbReference type="Pfam" id="PF10075">
    <property type="entry name" value="CSN8_PSD8_EIF3K"/>
    <property type="match status" value="1"/>
</dbReference>
<dbReference type="EMBL" id="SELW01000166">
    <property type="protein sequence ID" value="TID30271.1"/>
    <property type="molecule type" value="Genomic_DNA"/>
</dbReference>
<evidence type="ECO:0000313" key="5">
    <source>
        <dbReference type="Proteomes" id="UP000307173"/>
    </source>
</evidence>
<dbReference type="InterPro" id="IPR000717">
    <property type="entry name" value="PCI_dom"/>
</dbReference>
<organism evidence="4 5">
    <name type="scientific">Pichia inconspicua</name>
    <dbReference type="NCBI Taxonomy" id="52247"/>
    <lineage>
        <taxon>Eukaryota</taxon>
        <taxon>Fungi</taxon>
        <taxon>Dikarya</taxon>
        <taxon>Ascomycota</taxon>
        <taxon>Saccharomycotina</taxon>
        <taxon>Pichiomycetes</taxon>
        <taxon>Pichiales</taxon>
        <taxon>Pichiaceae</taxon>
        <taxon>Pichia</taxon>
    </lineage>
</organism>
<proteinExistence type="inferred from homology"/>
<dbReference type="OrthoDB" id="8775810at2759"/>
<dbReference type="PANTHER" id="PTHR12387">
    <property type="entry name" value="26S PROTEASOME NON-ATPASE REGULATORY SUBUNIT 8"/>
    <property type="match status" value="1"/>
</dbReference>
<dbReference type="Gene3D" id="1.25.40.990">
    <property type="match status" value="1"/>
</dbReference>
<dbReference type="GO" id="GO:0043161">
    <property type="term" value="P:proteasome-mediated ubiquitin-dependent protein catabolic process"/>
    <property type="evidence" value="ECO:0007669"/>
    <property type="project" value="TreeGrafter"/>
</dbReference>
<evidence type="ECO:0000259" key="3">
    <source>
        <dbReference type="PROSITE" id="PS50250"/>
    </source>
</evidence>
<dbReference type="STRING" id="52247.A0A4T0X4A4"/>
<dbReference type="InterPro" id="IPR006746">
    <property type="entry name" value="26S_Psome_Rpn12"/>
</dbReference>
<dbReference type="AlphaFoldDB" id="A0A4T0X4A4"/>
<comment type="similarity">
    <text evidence="1">Belongs to the proteasome subunit S14 family.</text>
</comment>
<gene>
    <name evidence="4" type="ORF">CANINC_001151</name>
</gene>
<sequence>MSLEQLTVKLTESFIQGDYETASKILTPIKIELIKYNLLVPTLQTRIDIKDLIITRKILEIGALVSFNLREMNEFANFITQLKPFYEIKQIREESKEFRKLLSLYLILLLTQDDLALFHIEIENFQNYGMSVDDLEKDDFLSIPINFEKWIIDGDFNKIYDILSTEHKFPCSEFNIFKDELLNSMRLNIANNLEKVYKELPLENLKLLLFLKQIDETKQFIENFNWECKNGIVYFNKSETKLNEVFGIIEEIEDEKTIVKNALIYAAEMEKII</sequence>
<dbReference type="PROSITE" id="PS50250">
    <property type="entry name" value="PCI"/>
    <property type="match status" value="1"/>
</dbReference>
<dbReference type="PANTHER" id="PTHR12387:SF0">
    <property type="entry name" value="26S PROTEASOME NON-ATPASE REGULATORY SUBUNIT 8"/>
    <property type="match status" value="1"/>
</dbReference>
<dbReference type="GO" id="GO:0008541">
    <property type="term" value="C:proteasome regulatory particle, lid subcomplex"/>
    <property type="evidence" value="ECO:0007669"/>
    <property type="project" value="TreeGrafter"/>
</dbReference>
<accession>A0A4T0X4A4</accession>
<dbReference type="GO" id="GO:0005829">
    <property type="term" value="C:cytosol"/>
    <property type="evidence" value="ECO:0007669"/>
    <property type="project" value="TreeGrafter"/>
</dbReference>
<evidence type="ECO:0000313" key="4">
    <source>
        <dbReference type="EMBL" id="TID30271.1"/>
    </source>
</evidence>
<keyword evidence="2" id="KW-0647">Proteasome</keyword>
<dbReference type="Proteomes" id="UP000307173">
    <property type="component" value="Unassembled WGS sequence"/>
</dbReference>
<reference evidence="4 5" key="1">
    <citation type="journal article" date="2019" name="Front. Genet.">
        <title>Whole-Genome Sequencing of the Opportunistic Yeast Pathogen Candida inconspicua Uncovers Its Hybrid Origin.</title>
        <authorList>
            <person name="Mixao V."/>
            <person name="Hansen A.P."/>
            <person name="Saus E."/>
            <person name="Boekhout T."/>
            <person name="Lass-Florl C."/>
            <person name="Gabaldon T."/>
        </authorList>
    </citation>
    <scope>NUCLEOTIDE SEQUENCE [LARGE SCALE GENOMIC DNA]</scope>
    <source>
        <strain evidence="4 5">CBS 180</strain>
    </source>
</reference>
<dbReference type="GO" id="GO:0005634">
    <property type="term" value="C:nucleus"/>
    <property type="evidence" value="ECO:0007669"/>
    <property type="project" value="TreeGrafter"/>
</dbReference>
<name>A0A4T0X4A4_9ASCO</name>
<comment type="caution">
    <text evidence="4">The sequence shown here is derived from an EMBL/GenBank/DDBJ whole genome shotgun (WGS) entry which is preliminary data.</text>
</comment>